<protein>
    <recommendedName>
        <fullName evidence="3">Ankyrin repeat protein</fullName>
    </recommendedName>
</protein>
<evidence type="ECO:0000313" key="2">
    <source>
        <dbReference type="Proteomes" id="UP001302126"/>
    </source>
</evidence>
<dbReference type="InterPro" id="IPR036770">
    <property type="entry name" value="Ankyrin_rpt-contain_sf"/>
</dbReference>
<dbReference type="Proteomes" id="UP001302126">
    <property type="component" value="Unassembled WGS sequence"/>
</dbReference>
<evidence type="ECO:0008006" key="3">
    <source>
        <dbReference type="Google" id="ProtNLM"/>
    </source>
</evidence>
<dbReference type="AlphaFoldDB" id="A0AAN6WUF3"/>
<dbReference type="EMBL" id="MU864401">
    <property type="protein sequence ID" value="KAK4187520.1"/>
    <property type="molecule type" value="Genomic_DNA"/>
</dbReference>
<gene>
    <name evidence="1" type="ORF">QBC35DRAFT_231632</name>
</gene>
<evidence type="ECO:0000313" key="1">
    <source>
        <dbReference type="EMBL" id="KAK4187520.1"/>
    </source>
</evidence>
<dbReference type="SUPFAM" id="SSF48403">
    <property type="entry name" value="Ankyrin repeat"/>
    <property type="match status" value="1"/>
</dbReference>
<proteinExistence type="predicted"/>
<keyword evidence="2" id="KW-1185">Reference proteome</keyword>
<sequence>MDSKITSEQQIVKDSIQQSAAIQQAGFADLNAHMADFQHTQSLAHSSLQGIKSGIDDCHAQSQNRNTIQHMEIQKEIKTLRKTVTQLTRRITSRPGALSEFRDVTEAFNLPPSTSGREISHHAPDSTPISLRCKVQHTDELICSLLGTRPVCTCQSNRKSCRRNVKLRGFSLFSEKVEEQHTPGCPRSKNTTQWWKWRGGMIAPSMLQGILKLGVHVSCTMAYGTEGFGLSSQLVFFPTVNGDTDPAFRVLTLVRNAAYQCVCELHRPVPKERGWEEFIALATAKIIFLLESGRASPRAVDSHNQTLTHYAAAAIERFSWFSHIPRQVGKSQVDPLRRMLKTLMNYNLPAAVYDLHNTTPLGVILSAGLRMTPATLEILEDLFAADPAITVPDDDASGRGWAWTLQWTYGISDAWDILRYFPTVAIAFGCGPLSLATLSHNLKDVERLLTNYPRMLKEQNMLRQTPLHLAAGNAECLALVMRSAEKSMLNKLSRFGYTTLAYALILSGKTCRTGKSVRKCSNCHCAEPAVLLMKVMATSLDFFKYNQQNMLQTVLDCASERCKRRYISYLARARLDLTKIALRHLGATEISSLEIEKDKVIDTALPHILSSLEKRGVDLPFRLLPAISQMESGRAFTSIYRGLSDPHCADLAYSKGFRDITQVLWWKDLQERNIYMTPKQHLTGFLYIQWLGNHGADLVFSPVEVERRLFGGHLAFAMLKQIFVLEGTSPGTFKKSWWLHSQTWFRSLVEKAVLLLPEELLSDNCECPCSLHHCSPLVCLFTGRDHFYLRNGGW</sequence>
<comment type="caution">
    <text evidence="1">The sequence shown here is derived from an EMBL/GenBank/DDBJ whole genome shotgun (WGS) entry which is preliminary data.</text>
</comment>
<dbReference type="Gene3D" id="1.25.40.20">
    <property type="entry name" value="Ankyrin repeat-containing domain"/>
    <property type="match status" value="1"/>
</dbReference>
<accession>A0AAN6WUF3</accession>
<reference evidence="1" key="1">
    <citation type="journal article" date="2023" name="Mol. Phylogenet. Evol.">
        <title>Genome-scale phylogeny and comparative genomics of the fungal order Sordariales.</title>
        <authorList>
            <person name="Hensen N."/>
            <person name="Bonometti L."/>
            <person name="Westerberg I."/>
            <person name="Brannstrom I.O."/>
            <person name="Guillou S."/>
            <person name="Cros-Aarteil S."/>
            <person name="Calhoun S."/>
            <person name="Haridas S."/>
            <person name="Kuo A."/>
            <person name="Mondo S."/>
            <person name="Pangilinan J."/>
            <person name="Riley R."/>
            <person name="LaButti K."/>
            <person name="Andreopoulos B."/>
            <person name="Lipzen A."/>
            <person name="Chen C."/>
            <person name="Yan M."/>
            <person name="Daum C."/>
            <person name="Ng V."/>
            <person name="Clum A."/>
            <person name="Steindorff A."/>
            <person name="Ohm R.A."/>
            <person name="Martin F."/>
            <person name="Silar P."/>
            <person name="Natvig D.O."/>
            <person name="Lalanne C."/>
            <person name="Gautier V."/>
            <person name="Ament-Velasquez S.L."/>
            <person name="Kruys A."/>
            <person name="Hutchinson M.I."/>
            <person name="Powell A.J."/>
            <person name="Barry K."/>
            <person name="Miller A.N."/>
            <person name="Grigoriev I.V."/>
            <person name="Debuchy R."/>
            <person name="Gladieux P."/>
            <person name="Hiltunen Thoren M."/>
            <person name="Johannesson H."/>
        </authorList>
    </citation>
    <scope>NUCLEOTIDE SEQUENCE</scope>
    <source>
        <strain evidence="1">PSN309</strain>
    </source>
</reference>
<organism evidence="1 2">
    <name type="scientific">Podospora australis</name>
    <dbReference type="NCBI Taxonomy" id="1536484"/>
    <lineage>
        <taxon>Eukaryota</taxon>
        <taxon>Fungi</taxon>
        <taxon>Dikarya</taxon>
        <taxon>Ascomycota</taxon>
        <taxon>Pezizomycotina</taxon>
        <taxon>Sordariomycetes</taxon>
        <taxon>Sordariomycetidae</taxon>
        <taxon>Sordariales</taxon>
        <taxon>Podosporaceae</taxon>
        <taxon>Podospora</taxon>
    </lineage>
</organism>
<name>A0AAN6WUF3_9PEZI</name>
<reference evidence="1" key="2">
    <citation type="submission" date="2023-05" db="EMBL/GenBank/DDBJ databases">
        <authorList>
            <consortium name="Lawrence Berkeley National Laboratory"/>
            <person name="Steindorff A."/>
            <person name="Hensen N."/>
            <person name="Bonometti L."/>
            <person name="Westerberg I."/>
            <person name="Brannstrom I.O."/>
            <person name="Guillou S."/>
            <person name="Cros-Aarteil S."/>
            <person name="Calhoun S."/>
            <person name="Haridas S."/>
            <person name="Kuo A."/>
            <person name="Mondo S."/>
            <person name="Pangilinan J."/>
            <person name="Riley R."/>
            <person name="Labutti K."/>
            <person name="Andreopoulos B."/>
            <person name="Lipzen A."/>
            <person name="Chen C."/>
            <person name="Yanf M."/>
            <person name="Daum C."/>
            <person name="Ng V."/>
            <person name="Clum A."/>
            <person name="Ohm R."/>
            <person name="Martin F."/>
            <person name="Silar P."/>
            <person name="Natvig D."/>
            <person name="Lalanne C."/>
            <person name="Gautier V."/>
            <person name="Ament-Velasquez S.L."/>
            <person name="Kruys A."/>
            <person name="Hutchinson M.I."/>
            <person name="Powell A.J."/>
            <person name="Barry K."/>
            <person name="Miller A.N."/>
            <person name="Grigoriev I.V."/>
            <person name="Debuchy R."/>
            <person name="Gladieux P."/>
            <person name="Thoren M.H."/>
            <person name="Johannesson H."/>
        </authorList>
    </citation>
    <scope>NUCLEOTIDE SEQUENCE</scope>
    <source>
        <strain evidence="1">PSN309</strain>
    </source>
</reference>